<dbReference type="InterPro" id="IPR034660">
    <property type="entry name" value="DinB/YfiT-like"/>
</dbReference>
<proteinExistence type="predicted"/>
<evidence type="ECO:0000313" key="3">
    <source>
        <dbReference type="Proteomes" id="UP000640489"/>
    </source>
</evidence>
<dbReference type="RefSeq" id="WP_194708717.1">
    <property type="nucleotide sequence ID" value="NZ_JADKPN010000016.1"/>
</dbReference>
<feature type="domain" description="DinB-like" evidence="1">
    <location>
        <begin position="95"/>
        <end position="233"/>
    </location>
</feature>
<comment type="caution">
    <text evidence="2">The sequence shown here is derived from an EMBL/GenBank/DDBJ whole genome shotgun (WGS) entry which is preliminary data.</text>
</comment>
<dbReference type="SUPFAM" id="SSF109854">
    <property type="entry name" value="DinB/YfiT-like putative metalloenzymes"/>
    <property type="match status" value="1"/>
</dbReference>
<reference evidence="2" key="1">
    <citation type="submission" date="2020-11" db="EMBL/GenBank/DDBJ databases">
        <title>Nocardioides sp. nov., isolated from Soil of Cynanchum wilfordii Hemsley rhizosphere.</title>
        <authorList>
            <person name="Lee J.-S."/>
            <person name="Suh M.K."/>
            <person name="Kim J.-S."/>
        </authorList>
    </citation>
    <scope>NUCLEOTIDE SEQUENCE</scope>
    <source>
        <strain evidence="2">KCTC 19275</strain>
    </source>
</reference>
<accession>A0A930VKH0</accession>
<evidence type="ECO:0000259" key="1">
    <source>
        <dbReference type="Pfam" id="PF12867"/>
    </source>
</evidence>
<dbReference type="Gene3D" id="1.20.120.450">
    <property type="entry name" value="dinb family like domain"/>
    <property type="match status" value="1"/>
</dbReference>
<sequence>MTDFTQSDDLKGSTFVGVDLSGARFVESDLTGLVMRGVEVARADIDAPWLVHGGYFRINGVDVIAYVEAELDRTFPGRAERRADDPEGLRSAWARLEAAWTAALARAAALPEGSVDVSVDGEWSFAQTLRHLVHATDIWLRKGALGLEDPFHPLGLADLSAEDEVPEAVASASYDDVLAARADRVGQVREVIAGATPALLAEVRRNPHDPEHAETVLSCLHVILEEEWEHLRFALRDLDAVEAGIPVDPPSAPA</sequence>
<organism evidence="2 3">
    <name type="scientific">Nocardioides islandensis</name>
    <dbReference type="NCBI Taxonomy" id="433663"/>
    <lineage>
        <taxon>Bacteria</taxon>
        <taxon>Bacillati</taxon>
        <taxon>Actinomycetota</taxon>
        <taxon>Actinomycetes</taxon>
        <taxon>Propionibacteriales</taxon>
        <taxon>Nocardioidaceae</taxon>
        <taxon>Nocardioides</taxon>
    </lineage>
</organism>
<dbReference type="Pfam" id="PF12867">
    <property type="entry name" value="DinB_2"/>
    <property type="match status" value="1"/>
</dbReference>
<gene>
    <name evidence="2" type="ORF">ISU07_20590</name>
</gene>
<dbReference type="Proteomes" id="UP000640489">
    <property type="component" value="Unassembled WGS sequence"/>
</dbReference>
<evidence type="ECO:0000313" key="2">
    <source>
        <dbReference type="EMBL" id="MBF4765535.1"/>
    </source>
</evidence>
<dbReference type="EMBL" id="JADKPN010000016">
    <property type="protein sequence ID" value="MBF4765535.1"/>
    <property type="molecule type" value="Genomic_DNA"/>
</dbReference>
<protein>
    <submittedName>
        <fullName evidence="2">DinB family protein</fullName>
    </submittedName>
</protein>
<keyword evidence="3" id="KW-1185">Reference proteome</keyword>
<dbReference type="InterPro" id="IPR024775">
    <property type="entry name" value="DinB-like"/>
</dbReference>
<dbReference type="AlphaFoldDB" id="A0A930VKH0"/>
<dbReference type="SUPFAM" id="SSF141571">
    <property type="entry name" value="Pentapeptide repeat-like"/>
    <property type="match status" value="1"/>
</dbReference>
<name>A0A930VKH0_9ACTN</name>